<evidence type="ECO:0000259" key="10">
    <source>
        <dbReference type="PROSITE" id="PS51104"/>
    </source>
</evidence>
<dbReference type="EMBL" id="BLMI01000214">
    <property type="protein sequence ID" value="GFI41703.1"/>
    <property type="molecule type" value="Genomic_DNA"/>
</dbReference>
<evidence type="ECO:0000256" key="8">
    <source>
        <dbReference type="ARBA" id="ARBA00023136"/>
    </source>
</evidence>
<keyword evidence="5" id="KW-0598">Phosphotransferase system</keyword>
<sequence>MDFKEKFSTIKKHLLTGTSHMIPFIVAGGILFSLAVMLNPEGAATPETGWLGDLASIGSAGLTLFVPVLGGYIAYSIADKPGLAPGMIGAYLASQVGAGFLGGIVAGFIAGYVVKALKKIKLPISLKSLGSIFLYPLFGTLITGGIIVWVIGTPISAIMEGLTGWLNSLSDAGKVPLASILGAMTAFDMGGPINKVATLFAQTQVDTLPYLMGGVGVAICTPPIGMGIATLLAPKKYNTEEREAGKAAILMGSVGITEGAIPFAANDPLRVIPSIMVGAVVGNIIPFMMGVLNHAPWGGLIVLPVVEGWPGYILGIVAGSLVTALMVNFLKKENNDITEYDKEIKIEEDFDIEFTEL</sequence>
<evidence type="ECO:0000256" key="6">
    <source>
        <dbReference type="ARBA" id="ARBA00022692"/>
    </source>
</evidence>
<dbReference type="NCBIfam" id="NF007787">
    <property type="entry name" value="PRK10478.1"/>
    <property type="match status" value="1"/>
</dbReference>
<dbReference type="InterPro" id="IPR050864">
    <property type="entry name" value="Bacterial_PTS_Sugar_Transport"/>
</dbReference>
<feature type="transmembrane region" description="Helical" evidence="9">
    <location>
        <begin position="210"/>
        <end position="233"/>
    </location>
</feature>
<dbReference type="EMBL" id="FOIN01000040">
    <property type="protein sequence ID" value="SET77348.1"/>
    <property type="molecule type" value="Genomic_DNA"/>
</dbReference>
<evidence type="ECO:0000313" key="12">
    <source>
        <dbReference type="EMBL" id="SET77348.1"/>
    </source>
</evidence>
<protein>
    <submittedName>
        <fullName evidence="12">PTS system IIC component, Fru family</fullName>
    </submittedName>
    <submittedName>
        <fullName evidence="11">PTS system mannose-specific EIIBCA component</fullName>
    </submittedName>
</protein>
<evidence type="ECO:0000313" key="14">
    <source>
        <dbReference type="Proteomes" id="UP000490821"/>
    </source>
</evidence>
<keyword evidence="3" id="KW-1003">Cell membrane</keyword>
<reference evidence="13" key="1">
    <citation type="submission" date="2016-10" db="EMBL/GenBank/DDBJ databases">
        <authorList>
            <person name="Varghese N."/>
            <person name="Submissions S."/>
        </authorList>
    </citation>
    <scope>NUCLEOTIDE SEQUENCE [LARGE SCALE GENOMIC DNA]</scope>
    <source>
        <strain evidence="13">DSM 1551</strain>
    </source>
</reference>
<dbReference type="GO" id="GO:0009401">
    <property type="term" value="P:phosphoenolpyruvate-dependent sugar phosphotransferase system"/>
    <property type="evidence" value="ECO:0007669"/>
    <property type="project" value="UniProtKB-KW"/>
</dbReference>
<evidence type="ECO:0000256" key="7">
    <source>
        <dbReference type="ARBA" id="ARBA00022989"/>
    </source>
</evidence>
<dbReference type="NCBIfam" id="TIGR01427">
    <property type="entry name" value="PTS_IIC_fructo"/>
    <property type="match status" value="1"/>
</dbReference>
<dbReference type="GO" id="GO:0005886">
    <property type="term" value="C:plasma membrane"/>
    <property type="evidence" value="ECO:0007669"/>
    <property type="project" value="UniProtKB-SubCell"/>
</dbReference>
<evidence type="ECO:0000313" key="11">
    <source>
        <dbReference type="EMBL" id="GFI41703.1"/>
    </source>
</evidence>
<dbReference type="InterPro" id="IPR003352">
    <property type="entry name" value="PTS_EIIC"/>
</dbReference>
<dbReference type="PROSITE" id="PS51104">
    <property type="entry name" value="PTS_EIIC_TYPE_2"/>
    <property type="match status" value="1"/>
</dbReference>
<keyword evidence="7 9" id="KW-1133">Transmembrane helix</keyword>
<dbReference type="GO" id="GO:0005351">
    <property type="term" value="F:carbohydrate:proton symporter activity"/>
    <property type="evidence" value="ECO:0007669"/>
    <property type="project" value="InterPro"/>
</dbReference>
<keyword evidence="2" id="KW-0813">Transport</keyword>
<keyword evidence="6 9" id="KW-0812">Transmembrane</keyword>
<dbReference type="GO" id="GO:0008982">
    <property type="term" value="F:protein-N(PI)-phosphohistidine-sugar phosphotransferase activity"/>
    <property type="evidence" value="ECO:0007669"/>
    <property type="project" value="InterPro"/>
</dbReference>
<accession>A0A1I0H1D2</accession>
<dbReference type="AlphaFoldDB" id="A0A1I0H1D2"/>
<feature type="transmembrane region" description="Helical" evidence="9">
    <location>
        <begin position="271"/>
        <end position="292"/>
    </location>
</feature>
<dbReference type="InterPro" id="IPR013014">
    <property type="entry name" value="PTS_EIIC_2"/>
</dbReference>
<feature type="domain" description="PTS EIIC type-2" evidence="10">
    <location>
        <begin position="10"/>
        <end position="340"/>
    </location>
</feature>
<organism evidence="12 13">
    <name type="scientific">Thomasclavelia cocleata</name>
    <dbReference type="NCBI Taxonomy" id="69824"/>
    <lineage>
        <taxon>Bacteria</taxon>
        <taxon>Bacillati</taxon>
        <taxon>Bacillota</taxon>
        <taxon>Erysipelotrichia</taxon>
        <taxon>Erysipelotrichales</taxon>
        <taxon>Coprobacillaceae</taxon>
        <taxon>Thomasclavelia</taxon>
    </lineage>
</organism>
<reference evidence="11 14" key="3">
    <citation type="journal article" date="2020" name="Microbiome">
        <title>Single-cell genomics of uncultured bacteria reveals dietary fiber responders in the mouse gut microbiota.</title>
        <authorList>
            <person name="Chijiiwa R."/>
            <person name="Hosokawa M."/>
            <person name="Kogawa M."/>
            <person name="Nishikawa Y."/>
            <person name="Ide K."/>
            <person name="Sakanashi C."/>
            <person name="Takahashi K."/>
            <person name="Takeyama H."/>
        </authorList>
    </citation>
    <scope>NUCLEOTIDE SEQUENCE [LARGE SCALE GENOMIC DNA]</scope>
    <source>
        <strain evidence="11">IMSAGC_017</strain>
    </source>
</reference>
<dbReference type="PANTHER" id="PTHR30505:SF0">
    <property type="entry name" value="FRUCTOSE-LIKE PTS SYSTEM EIIBC COMPONENT-RELATED"/>
    <property type="match status" value="1"/>
</dbReference>
<feature type="transmembrane region" description="Helical" evidence="9">
    <location>
        <begin position="20"/>
        <end position="38"/>
    </location>
</feature>
<feature type="transmembrane region" description="Helical" evidence="9">
    <location>
        <begin position="50"/>
        <end position="75"/>
    </location>
</feature>
<dbReference type="GeneID" id="78289262"/>
<gene>
    <name evidence="11" type="primary">manP_3</name>
    <name evidence="11" type="ORF">IMSAGC017_01748</name>
    <name evidence="12" type="ORF">SAMN04489758_1405</name>
</gene>
<dbReference type="InterPro" id="IPR006327">
    <property type="entry name" value="PTS_IIC_fruc"/>
</dbReference>
<dbReference type="RefSeq" id="WP_092356030.1">
    <property type="nucleotide sequence ID" value="NZ_BLMI01000214.1"/>
</dbReference>
<name>A0A1I0H1D2_9FIRM</name>
<evidence type="ECO:0000256" key="3">
    <source>
        <dbReference type="ARBA" id="ARBA00022475"/>
    </source>
</evidence>
<evidence type="ECO:0000256" key="1">
    <source>
        <dbReference type="ARBA" id="ARBA00004429"/>
    </source>
</evidence>
<feature type="transmembrane region" description="Helical" evidence="9">
    <location>
        <begin position="134"/>
        <end position="159"/>
    </location>
</feature>
<dbReference type="Pfam" id="PF02378">
    <property type="entry name" value="PTS_EIIC"/>
    <property type="match status" value="1"/>
</dbReference>
<dbReference type="OrthoDB" id="9782569at2"/>
<dbReference type="PANTHER" id="PTHR30505">
    <property type="entry name" value="FRUCTOSE-LIKE PERMEASE"/>
    <property type="match status" value="1"/>
</dbReference>
<dbReference type="Proteomes" id="UP000490821">
    <property type="component" value="Unassembled WGS sequence"/>
</dbReference>
<proteinExistence type="predicted"/>
<feature type="transmembrane region" description="Helical" evidence="9">
    <location>
        <begin position="312"/>
        <end position="330"/>
    </location>
</feature>
<keyword evidence="4" id="KW-0762">Sugar transport</keyword>
<feature type="transmembrane region" description="Helical" evidence="9">
    <location>
        <begin position="87"/>
        <end position="114"/>
    </location>
</feature>
<keyword evidence="8 9" id="KW-0472">Membrane</keyword>
<dbReference type="GO" id="GO:0090563">
    <property type="term" value="F:protein-phosphocysteine-sugar phosphotransferase activity"/>
    <property type="evidence" value="ECO:0007669"/>
    <property type="project" value="TreeGrafter"/>
</dbReference>
<evidence type="ECO:0000256" key="5">
    <source>
        <dbReference type="ARBA" id="ARBA00022683"/>
    </source>
</evidence>
<reference evidence="12" key="2">
    <citation type="submission" date="2016-10" db="EMBL/GenBank/DDBJ databases">
        <authorList>
            <person name="de Groot N.N."/>
        </authorList>
    </citation>
    <scope>NUCLEOTIDE SEQUENCE [LARGE SCALE GENOMIC DNA]</scope>
    <source>
        <strain evidence="12">DSM 1551</strain>
    </source>
</reference>
<evidence type="ECO:0000256" key="2">
    <source>
        <dbReference type="ARBA" id="ARBA00022448"/>
    </source>
</evidence>
<dbReference type="Proteomes" id="UP000198558">
    <property type="component" value="Unassembled WGS sequence"/>
</dbReference>
<evidence type="ECO:0000256" key="4">
    <source>
        <dbReference type="ARBA" id="ARBA00022597"/>
    </source>
</evidence>
<comment type="subcellular location">
    <subcellularLocation>
        <location evidence="1">Cell inner membrane</location>
        <topology evidence="1">Multi-pass membrane protein</topology>
    </subcellularLocation>
</comment>
<keyword evidence="13" id="KW-1185">Reference proteome</keyword>
<evidence type="ECO:0000256" key="9">
    <source>
        <dbReference type="SAM" id="Phobius"/>
    </source>
</evidence>
<evidence type="ECO:0000313" key="13">
    <source>
        <dbReference type="Proteomes" id="UP000198558"/>
    </source>
</evidence>